<dbReference type="EMBL" id="HBHW01038152">
    <property type="protein sequence ID" value="CAE0061225.1"/>
    <property type="molecule type" value="Transcribed_RNA"/>
</dbReference>
<dbReference type="InterPro" id="IPR013083">
    <property type="entry name" value="Znf_RING/FYVE/PHD"/>
</dbReference>
<reference evidence="1" key="1">
    <citation type="submission" date="2021-01" db="EMBL/GenBank/DDBJ databases">
        <authorList>
            <person name="Corre E."/>
            <person name="Pelletier E."/>
            <person name="Niang G."/>
            <person name="Scheremetjew M."/>
            <person name="Finn R."/>
            <person name="Kale V."/>
            <person name="Holt S."/>
            <person name="Cochrane G."/>
            <person name="Meng A."/>
            <person name="Brown T."/>
            <person name="Cohen L."/>
        </authorList>
    </citation>
    <scope>NUCLEOTIDE SEQUENCE</scope>
    <source>
        <strain evidence="1">CCMP 769</strain>
    </source>
</reference>
<proteinExistence type="predicted"/>
<name>A0A7S3A7F9_9RHOD</name>
<gene>
    <name evidence="1" type="ORF">RMAR00112_LOCUS29291</name>
</gene>
<organism evidence="1">
    <name type="scientific">Rhodosorus marinus</name>
    <dbReference type="NCBI Taxonomy" id="101924"/>
    <lineage>
        <taxon>Eukaryota</taxon>
        <taxon>Rhodophyta</taxon>
        <taxon>Stylonematophyceae</taxon>
        <taxon>Stylonematales</taxon>
        <taxon>Stylonemataceae</taxon>
        <taxon>Rhodosorus</taxon>
    </lineage>
</organism>
<evidence type="ECO:0000313" key="1">
    <source>
        <dbReference type="EMBL" id="CAE0061225.1"/>
    </source>
</evidence>
<dbReference type="AlphaFoldDB" id="A0A7S3A7F9"/>
<protein>
    <submittedName>
        <fullName evidence="1">Uncharacterized protein</fullName>
    </submittedName>
</protein>
<dbReference type="Gene3D" id="3.30.40.10">
    <property type="entry name" value="Zinc/RING finger domain, C3HC4 (zinc finger)"/>
    <property type="match status" value="1"/>
</dbReference>
<sequence length="127" mass="14112">MGLLPRDEEAGNLEPFCRICLGGDDEDDCGHLMTPCNCTGSCEFCLSKFSIFVLAFFRDTGPQGCSIFGVSNQNVSRTVKDTTLSISCVLPVPSFCFQCFPGRCMFWFWLSTHQGLNKTSLRIALFQ</sequence>
<accession>A0A7S3A7F9</accession>